<comment type="caution">
    <text evidence="1">The sequence shown here is derived from an EMBL/GenBank/DDBJ whole genome shotgun (WGS) entry which is preliminary data.</text>
</comment>
<keyword evidence="2" id="KW-1185">Reference proteome</keyword>
<protein>
    <submittedName>
        <fullName evidence="1">Uncharacterized protein</fullName>
    </submittedName>
</protein>
<reference evidence="1 2" key="1">
    <citation type="submission" date="2019-08" db="EMBL/GenBank/DDBJ databases">
        <title>In-depth cultivation of the pig gut microbiome towards novel bacterial diversity and tailored functional studies.</title>
        <authorList>
            <person name="Wylensek D."/>
            <person name="Hitch T.C.A."/>
            <person name="Clavel T."/>
        </authorList>
    </citation>
    <scope>NUCLEOTIDE SEQUENCE [LARGE SCALE GENOMIC DNA]</scope>
    <source>
        <strain evidence="1 2">WCA-MUC-591-APC-3H</strain>
    </source>
</reference>
<sequence length="90" mass="10313">MDDYYWYCDGVTDFITDSVEIAEKEILRELGDKYIEAPIVDVFYHVSLADGREGEIVDITADGDYIVRIEDDGIEECISIQDIKEAHDCE</sequence>
<dbReference type="EMBL" id="VUMZ01000001">
    <property type="protein sequence ID" value="MST51112.1"/>
    <property type="molecule type" value="Genomic_DNA"/>
</dbReference>
<name>A0A6L5Y506_9FIRM</name>
<dbReference type="Proteomes" id="UP000474676">
    <property type="component" value="Unassembled WGS sequence"/>
</dbReference>
<evidence type="ECO:0000313" key="1">
    <source>
        <dbReference type="EMBL" id="MST51112.1"/>
    </source>
</evidence>
<dbReference type="GeneID" id="303114095"/>
<evidence type="ECO:0000313" key="2">
    <source>
        <dbReference type="Proteomes" id="UP000474676"/>
    </source>
</evidence>
<dbReference type="AlphaFoldDB" id="A0A6L5Y506"/>
<organism evidence="1 2">
    <name type="scientific">Hornefia butyriciproducens</name>
    <dbReference type="NCBI Taxonomy" id="2652293"/>
    <lineage>
        <taxon>Bacteria</taxon>
        <taxon>Bacillati</taxon>
        <taxon>Bacillota</taxon>
        <taxon>Clostridia</taxon>
        <taxon>Peptostreptococcales</taxon>
        <taxon>Anaerovoracaceae</taxon>
        <taxon>Hornefia</taxon>
    </lineage>
</organism>
<gene>
    <name evidence="1" type="ORF">FYJ64_02050</name>
</gene>
<proteinExistence type="predicted"/>
<accession>A0A6L5Y506</accession>
<dbReference type="RefSeq" id="WP_154573579.1">
    <property type="nucleotide sequence ID" value="NZ_JAQXGS010000068.1"/>
</dbReference>